<dbReference type="Proteomes" id="UP000070328">
    <property type="component" value="Unassembled WGS sequence"/>
</dbReference>
<organism evidence="2 3">
    <name type="scientific">Colletotrichum simmondsii</name>
    <dbReference type="NCBI Taxonomy" id="703756"/>
    <lineage>
        <taxon>Eukaryota</taxon>
        <taxon>Fungi</taxon>
        <taxon>Dikarya</taxon>
        <taxon>Ascomycota</taxon>
        <taxon>Pezizomycotina</taxon>
        <taxon>Sordariomycetes</taxon>
        <taxon>Hypocreomycetidae</taxon>
        <taxon>Glomerellales</taxon>
        <taxon>Glomerellaceae</taxon>
        <taxon>Colletotrichum</taxon>
        <taxon>Colletotrichum acutatum species complex</taxon>
    </lineage>
</organism>
<dbReference type="AlphaFoldDB" id="A0A135S584"/>
<dbReference type="OrthoDB" id="5194044at2759"/>
<comment type="caution">
    <text evidence="2">The sequence shown here is derived from an EMBL/GenBank/DDBJ whole genome shotgun (WGS) entry which is preliminary data.</text>
</comment>
<sequence>MCGFWPFSKAHYDNEDPPLVYRLGWDGQRYAIDVWIFMRLGEEISLSSRLGPLFRSLLLHISLINFIFYQFTQDCDEGSDLLVFGLYPWIFEFDTPIETKTASILQKEGFDVEFIIPIIEFSKSAMKSPKSKSATNTTGPRQVRFTEDRSNPGASFPVTQGTDTTAAPAFNTHEGDAGEDSGVFVHTSTNPSASVNLGHHFPPTPFGQAAHPHLNPFIPSTLHPAYITETNSFAPFGKFNPYGLTAPPYVNMADYQNVAPPAGGLHFQPPVPDTTYGPMQHVYVPRLDNGMPPVYHVGLPHAQVLPVASFVAPKPTPQPPANNVTYIGQAPPQPPIIMAQQPAMHAGMSMHPPIMLQAPPAGFSSPPMFQGAHMGMNMPPNMGGGGMPVFPGNTNLPPDVTGYGKTAGEVAMEQAQFAYSNGLFEPQDFKPADDDPSRYYPVREVDGNWTQRNRFTIDNLGDCRWYVTNEGYFYAVRLPN</sequence>
<evidence type="ECO:0000256" key="1">
    <source>
        <dbReference type="SAM" id="MobiDB-lite"/>
    </source>
</evidence>
<accession>A0A135S584</accession>
<name>A0A135S584_9PEZI</name>
<proteinExistence type="predicted"/>
<keyword evidence="3" id="KW-1185">Reference proteome</keyword>
<evidence type="ECO:0000313" key="2">
    <source>
        <dbReference type="EMBL" id="KXH31021.1"/>
    </source>
</evidence>
<gene>
    <name evidence="2" type="ORF">CSIM01_07906</name>
</gene>
<protein>
    <submittedName>
        <fullName evidence="2">Uncharacterized protein</fullName>
    </submittedName>
</protein>
<feature type="region of interest" description="Disordered" evidence="1">
    <location>
        <begin position="128"/>
        <end position="179"/>
    </location>
</feature>
<reference evidence="2 3" key="1">
    <citation type="submission" date="2014-02" db="EMBL/GenBank/DDBJ databases">
        <title>The genome sequence of Colletotrichum simmondsii CBS122122.</title>
        <authorList>
            <person name="Baroncelli R."/>
            <person name="Thon M.R."/>
        </authorList>
    </citation>
    <scope>NUCLEOTIDE SEQUENCE [LARGE SCALE GENOMIC DNA]</scope>
    <source>
        <strain evidence="2 3">CBS122122</strain>
    </source>
</reference>
<dbReference type="EMBL" id="JFBX01000686">
    <property type="protein sequence ID" value="KXH31021.1"/>
    <property type="molecule type" value="Genomic_DNA"/>
</dbReference>
<evidence type="ECO:0000313" key="3">
    <source>
        <dbReference type="Proteomes" id="UP000070328"/>
    </source>
</evidence>